<evidence type="ECO:0000256" key="2">
    <source>
        <dbReference type="SAM" id="MobiDB-lite"/>
    </source>
</evidence>
<dbReference type="CTD" id="13196550"/>
<reference evidence="3 4" key="1">
    <citation type="journal article" date="1998" name="Science">
        <title>Genome sequence of the nematode C. elegans: a platform for investigating biology.</title>
        <authorList>
            <consortium name="The C. elegans sequencing consortium"/>
            <person name="Sulson J.E."/>
            <person name="Waterston R."/>
        </authorList>
    </citation>
    <scope>NUCLEOTIDE SEQUENCE [LARGE SCALE GENOMIC DNA]</scope>
    <source>
        <strain evidence="3 4">Bristol N2</strain>
    </source>
</reference>
<protein>
    <submittedName>
        <fullName evidence="3">Uncharacterized protein</fullName>
    </submittedName>
</protein>
<evidence type="ECO:0000313" key="5">
    <source>
        <dbReference type="WormBase" id="C42D4.18"/>
    </source>
</evidence>
<dbReference type="InParanoid" id="E7EM24"/>
<evidence type="ECO:0000313" key="4">
    <source>
        <dbReference type="Proteomes" id="UP000001940"/>
    </source>
</evidence>
<proteinExistence type="predicted"/>
<dbReference type="AGR" id="WB:WBGene00206380"/>
<dbReference type="OMA" id="NKEGAND"/>
<sequence>MNEATRRVLHDLKALTESRKQMEKAGLLSPQELSRKICIEEQMKFEIAECLRKAQEKADEKKRENEKVIGQLTYRLERKIREMNRLKEEEEYMEEVDKRYEARLNKEREEKMKNGLEIIKIDQLEDWNVDGKIEKNETKSKAKKGRKKNKSKSKSNKNIEKNLESLSL</sequence>
<evidence type="ECO:0000256" key="1">
    <source>
        <dbReference type="SAM" id="Coils"/>
    </source>
</evidence>
<dbReference type="Proteomes" id="UP000001940">
    <property type="component" value="Chromosome IV"/>
</dbReference>
<dbReference type="Bgee" id="WBGene00206380">
    <property type="expression patterns" value="Expressed in embryo and 3 other cell types or tissues"/>
</dbReference>
<dbReference type="WormBase" id="C42D4.18">
    <property type="protein sequence ID" value="CE45639"/>
    <property type="gene ID" value="WBGene00206380"/>
</dbReference>
<dbReference type="RefSeq" id="NP_001255289.1">
    <property type="nucleotide sequence ID" value="NM_001268360.2"/>
</dbReference>
<feature type="region of interest" description="Disordered" evidence="2">
    <location>
        <begin position="132"/>
        <end position="168"/>
    </location>
</feature>
<keyword evidence="1" id="KW-0175">Coiled coil</keyword>
<dbReference type="EMBL" id="BX284604">
    <property type="protein sequence ID" value="CCD66623.1"/>
    <property type="molecule type" value="Genomic_DNA"/>
</dbReference>
<feature type="compositionally biased region" description="Basic and acidic residues" evidence="2">
    <location>
        <begin position="157"/>
        <end position="168"/>
    </location>
</feature>
<evidence type="ECO:0000313" key="3">
    <source>
        <dbReference type="EMBL" id="CCD66623.1"/>
    </source>
</evidence>
<dbReference type="GeneID" id="13196550"/>
<dbReference type="AlphaFoldDB" id="E7EM24"/>
<dbReference type="PaxDb" id="6239-C42D4.18"/>
<keyword evidence="4" id="KW-1185">Reference proteome</keyword>
<dbReference type="OrthoDB" id="5875685at2759"/>
<organism evidence="3 4">
    <name type="scientific">Caenorhabditis elegans</name>
    <dbReference type="NCBI Taxonomy" id="6239"/>
    <lineage>
        <taxon>Eukaryota</taxon>
        <taxon>Metazoa</taxon>
        <taxon>Ecdysozoa</taxon>
        <taxon>Nematoda</taxon>
        <taxon>Chromadorea</taxon>
        <taxon>Rhabditida</taxon>
        <taxon>Rhabditina</taxon>
        <taxon>Rhabditomorpha</taxon>
        <taxon>Rhabditoidea</taxon>
        <taxon>Rhabditidae</taxon>
        <taxon>Peloderinae</taxon>
        <taxon>Caenorhabditis</taxon>
    </lineage>
</organism>
<dbReference type="SMR" id="E7EM24"/>
<gene>
    <name evidence="3 5" type="ORF">C42D4.18</name>
    <name evidence="3" type="ORF">CELE_C42D4.18</name>
</gene>
<feature type="coiled-coil region" evidence="1">
    <location>
        <begin position="47"/>
        <end position="96"/>
    </location>
</feature>
<name>E7EM24_CAEEL</name>
<dbReference type="STRING" id="6239.C42D4.18.1"/>
<feature type="compositionally biased region" description="Basic residues" evidence="2">
    <location>
        <begin position="141"/>
        <end position="155"/>
    </location>
</feature>
<accession>E7EM24</accession>
<dbReference type="eggNOG" id="KOG1724">
    <property type="taxonomic scope" value="Eukaryota"/>
</dbReference>
<dbReference type="HOGENOM" id="CLU_121594_0_0_1"/>
<dbReference type="KEGG" id="cel:CELE_C42D4.18"/>